<evidence type="ECO:0000313" key="1">
    <source>
        <dbReference type="EMBL" id="OGF98321.1"/>
    </source>
</evidence>
<dbReference type="Gene3D" id="3.10.620.30">
    <property type="match status" value="1"/>
</dbReference>
<reference evidence="1 2" key="1">
    <citation type="journal article" date="2016" name="Nat. Commun.">
        <title>Thousands of microbial genomes shed light on interconnected biogeochemical processes in an aquifer system.</title>
        <authorList>
            <person name="Anantharaman K."/>
            <person name="Brown C.T."/>
            <person name="Hug L.A."/>
            <person name="Sharon I."/>
            <person name="Castelle C.J."/>
            <person name="Probst A.J."/>
            <person name="Thomas B.C."/>
            <person name="Singh A."/>
            <person name="Wilkins M.J."/>
            <person name="Karaoz U."/>
            <person name="Brodie E.L."/>
            <person name="Williams K.H."/>
            <person name="Hubbard S.S."/>
            <person name="Banfield J.F."/>
        </authorList>
    </citation>
    <scope>NUCLEOTIDE SEQUENCE [LARGE SCALE GENOMIC DNA]</scope>
</reference>
<dbReference type="Proteomes" id="UP000176992">
    <property type="component" value="Unassembled WGS sequence"/>
</dbReference>
<gene>
    <name evidence="1" type="ORF">A2Z86_02380</name>
</gene>
<dbReference type="Gene3D" id="2.60.120.1130">
    <property type="match status" value="1"/>
</dbReference>
<protein>
    <recommendedName>
        <fullName evidence="3">DUF3857 domain-containing protein</fullName>
    </recommendedName>
</protein>
<comment type="caution">
    <text evidence="1">The sequence shown here is derived from an EMBL/GenBank/DDBJ whole genome shotgun (WGS) entry which is preliminary data.</text>
</comment>
<name>A0A1F5YEN4_9BACT</name>
<evidence type="ECO:0008006" key="3">
    <source>
        <dbReference type="Google" id="ProtNLM"/>
    </source>
</evidence>
<accession>A0A1F5YEN4</accession>
<sequence>MSRQIKTLFVLFALLFTGSRLFALSQSLSSLVAEKKIIMPANLSAAYPDAEAVIILDERTIEQPRIIYPVNFSEHVVVQILKESAIEKFRTVKIPYFREASVTDIKAQIINDAQVTEVRDIPSREVDLAGADKDFEFPIAQGNNIFSLRPIEIADDPTSTDLLKLTENDIFHKKKAESWKIREITFPDLKVGSIIEYEYRIEDKRIILYDRYYFQRQYPALKLKYTALNALMMRFAYPVNSFARKPETVFESRFDNIEDNYNMRVRNGLRTVDLNQPDNYQFFGHKYFELSLDTMPAFPAHVPFLPPFADMAPRLDMFLRESIALWQKSDVDYRVRRENFSPNWNFPMYRITMNSLVKEGTSRAAKEKIGQVIASASSPEEKVSAAVAWVRENLKDNGEMKRWDGYFWGASPMAPDDLLRKGQGNADDITHFLVSALNLNDLYVYPMYTKGRHRGKFLPNVTIETQFDASMVALETTSRKFRFWQPSTDVPLPADYLDCDYEGVNGIVNQSGEKDITIQNAQLPVSNAEQNVFQVQGNLSLNADGSASGKLQQELTGHFNARMRRLLDPVAETGRAALWPELIAGTFGELKVQGALQADDTKKIGDKFTASAEVRLTGIASPGEGGLKLNSTILGDLYTAQLKGQEREYDVVFPHTADFQTSLEITLPAGYAMPDSLPAPVELKTRGVYYNRVLAKQGPNTLLVKREFSMGLLDIEAGNYNRRFASVFQQIADTDSWTLLLKKQ</sequence>
<dbReference type="EMBL" id="MFIV01000128">
    <property type="protein sequence ID" value="OGF98321.1"/>
    <property type="molecule type" value="Genomic_DNA"/>
</dbReference>
<dbReference type="AlphaFoldDB" id="A0A1F5YEN4"/>
<organism evidence="1 2">
    <name type="scientific">Candidatus Glassbacteria bacterium GWA2_58_10</name>
    <dbReference type="NCBI Taxonomy" id="1817865"/>
    <lineage>
        <taxon>Bacteria</taxon>
        <taxon>Candidatus Glassiibacteriota</taxon>
    </lineage>
</organism>
<evidence type="ECO:0000313" key="2">
    <source>
        <dbReference type="Proteomes" id="UP000176992"/>
    </source>
</evidence>
<dbReference type="Gene3D" id="2.60.40.3140">
    <property type="match status" value="1"/>
</dbReference>
<proteinExistence type="predicted"/>